<dbReference type="EMBL" id="BLVO01000013">
    <property type="protein sequence ID" value="GFM34350.1"/>
    <property type="molecule type" value="Genomic_DNA"/>
</dbReference>
<organism evidence="2 3">
    <name type="scientific">Desulfovibrio subterraneus</name>
    <dbReference type="NCBI Taxonomy" id="2718620"/>
    <lineage>
        <taxon>Bacteria</taxon>
        <taxon>Pseudomonadati</taxon>
        <taxon>Thermodesulfobacteriota</taxon>
        <taxon>Desulfovibrionia</taxon>
        <taxon>Desulfovibrionales</taxon>
        <taxon>Desulfovibrionaceae</taxon>
        <taxon>Desulfovibrio</taxon>
    </lineage>
</organism>
<proteinExistence type="predicted"/>
<name>A0A7J0BL10_9BACT</name>
<comment type="caution">
    <text evidence="2">The sequence shown here is derived from an EMBL/GenBank/DDBJ whole genome shotgun (WGS) entry which is preliminary data.</text>
</comment>
<sequence>MYAEDDKQHHKSSHGKYENRNQHSITTCQPLKRACTGIRRHPQRFGQKEHPSPARNPESMQVDIYAILQRQRFQQPSCFLKQCIRSLQMDTIELSDIVIHKVQINQSFRPVCHSNEMIPRQHDNIEQGSAFHSVNAGRVCTSAKSSDLTITIPCQQQRAEKQKKDQTKCDVQE</sequence>
<dbReference type="Proteomes" id="UP000503840">
    <property type="component" value="Unassembled WGS sequence"/>
</dbReference>
<feature type="region of interest" description="Disordered" evidence="1">
    <location>
        <begin position="1"/>
        <end position="23"/>
    </location>
</feature>
<dbReference type="AlphaFoldDB" id="A0A7J0BL10"/>
<reference evidence="2 3" key="1">
    <citation type="submission" date="2020-05" db="EMBL/GenBank/DDBJ databases">
        <title>Draft genome sequence of Desulfovibrio sp. strain HN2T.</title>
        <authorList>
            <person name="Ueno A."/>
            <person name="Tamazawa S."/>
            <person name="Tamamura S."/>
            <person name="Murakami T."/>
            <person name="Kiyama T."/>
            <person name="Inomata H."/>
            <person name="Amano Y."/>
            <person name="Miyakawa K."/>
            <person name="Tamaki H."/>
            <person name="Naganuma T."/>
            <person name="Kaneko K."/>
        </authorList>
    </citation>
    <scope>NUCLEOTIDE SEQUENCE [LARGE SCALE GENOMIC DNA]</scope>
    <source>
        <strain evidence="2 3">HN2</strain>
    </source>
</reference>
<evidence type="ECO:0000313" key="3">
    <source>
        <dbReference type="Proteomes" id="UP000503840"/>
    </source>
</evidence>
<evidence type="ECO:0000313" key="2">
    <source>
        <dbReference type="EMBL" id="GFM34350.1"/>
    </source>
</evidence>
<accession>A0A7J0BL10</accession>
<gene>
    <name evidence="2" type="ORF">DSM101010T_27150</name>
</gene>
<evidence type="ECO:0000256" key="1">
    <source>
        <dbReference type="SAM" id="MobiDB-lite"/>
    </source>
</evidence>
<protein>
    <submittedName>
        <fullName evidence="2">Uncharacterized protein</fullName>
    </submittedName>
</protein>
<keyword evidence="3" id="KW-1185">Reference proteome</keyword>